<name>A0A6J8BUQ1_MYTCO</name>
<dbReference type="SUPFAM" id="SSF53383">
    <property type="entry name" value="PLP-dependent transferases"/>
    <property type="match status" value="1"/>
</dbReference>
<reference evidence="3 4" key="1">
    <citation type="submission" date="2020-06" db="EMBL/GenBank/DDBJ databases">
        <authorList>
            <person name="Li R."/>
            <person name="Bekaert M."/>
        </authorList>
    </citation>
    <scope>NUCLEOTIDE SEQUENCE [LARGE SCALE GENOMIC DNA]</scope>
    <source>
        <strain evidence="4">wild</strain>
    </source>
</reference>
<gene>
    <name evidence="3" type="ORF">MCOR_21975</name>
</gene>
<dbReference type="Pfam" id="PF00266">
    <property type="entry name" value="Aminotran_5"/>
    <property type="match status" value="1"/>
</dbReference>
<dbReference type="InterPro" id="IPR015424">
    <property type="entry name" value="PyrdxlP-dep_Trfase"/>
</dbReference>
<evidence type="ECO:0000313" key="4">
    <source>
        <dbReference type="Proteomes" id="UP000507470"/>
    </source>
</evidence>
<organism evidence="3 4">
    <name type="scientific">Mytilus coruscus</name>
    <name type="common">Sea mussel</name>
    <dbReference type="NCBI Taxonomy" id="42192"/>
    <lineage>
        <taxon>Eukaryota</taxon>
        <taxon>Metazoa</taxon>
        <taxon>Spiralia</taxon>
        <taxon>Lophotrochozoa</taxon>
        <taxon>Mollusca</taxon>
        <taxon>Bivalvia</taxon>
        <taxon>Autobranchia</taxon>
        <taxon>Pteriomorphia</taxon>
        <taxon>Mytilida</taxon>
        <taxon>Mytiloidea</taxon>
        <taxon>Mytilidae</taxon>
        <taxon>Mytilinae</taxon>
        <taxon>Mytilus</taxon>
    </lineage>
</organism>
<keyword evidence="1" id="KW-0663">Pyridoxal phosphate</keyword>
<evidence type="ECO:0000313" key="3">
    <source>
        <dbReference type="EMBL" id="CAC5386554.1"/>
    </source>
</evidence>
<dbReference type="OrthoDB" id="5978656at2759"/>
<dbReference type="AlphaFoldDB" id="A0A6J8BUQ1"/>
<protein>
    <recommendedName>
        <fullName evidence="2">Aminotransferase class V domain-containing protein</fullName>
    </recommendedName>
</protein>
<proteinExistence type="predicted"/>
<dbReference type="InterPro" id="IPR015421">
    <property type="entry name" value="PyrdxlP-dep_Trfase_major"/>
</dbReference>
<accession>A0A6J8BUQ1</accession>
<dbReference type="EMBL" id="CACVKT020003885">
    <property type="protein sequence ID" value="CAC5386554.1"/>
    <property type="molecule type" value="Genomic_DNA"/>
</dbReference>
<evidence type="ECO:0000259" key="2">
    <source>
        <dbReference type="Pfam" id="PF00266"/>
    </source>
</evidence>
<evidence type="ECO:0000256" key="1">
    <source>
        <dbReference type="ARBA" id="ARBA00022898"/>
    </source>
</evidence>
<dbReference type="PANTHER" id="PTHR43092">
    <property type="entry name" value="L-CYSTEINE DESULFHYDRASE"/>
    <property type="match status" value="1"/>
</dbReference>
<sequence length="479" mass="54320">MTDNKRDFGSFHASNVQGTISLSEEEYSPPKIPIDLPAFKETENDKFEFGKKCKKSHFYLEEDCTFINHGAFGGVLKEAMETAQKWQIYTERQPLRFFDRELIPHLVHISRRLAKFVCCFNRELIPHLVHISRRLAKFVGCDPSDLVLVTNATTAINTVVKGTSLQKGDTVYMLSTTYGAVKKLLKWQCELTGAVLQEETVTFPVTGNQQILELVRKSLKKGTKLAVFDHIPSNTPFILPIKELVDICQEKNVPVLIDGAHGLGALDLDLKMLDPDYYISNAHKWFCAPKGCAFMYVKKDLQSKTRPLVISHGFGSGFNSEFIWAGLHDYSPFLALHTVIDFWELVGPSKIRQYMYGLCKKACHLLVKKWGTSLAAPEEMFLMVRKVKGKGSCMALVEIPPDVYKNTTKIEYSNAESLQNQLYHQFNIEVPIKCVDGVLYVRISCHIYNDLSDYDKLGEAVIRIKNGQSDSKKQKLNCE</sequence>
<feature type="domain" description="Aminotransferase class V" evidence="2">
    <location>
        <begin position="133"/>
        <end position="310"/>
    </location>
</feature>
<dbReference type="Proteomes" id="UP000507470">
    <property type="component" value="Unassembled WGS sequence"/>
</dbReference>
<keyword evidence="4" id="KW-1185">Reference proteome</keyword>
<dbReference type="InterPro" id="IPR000192">
    <property type="entry name" value="Aminotrans_V_dom"/>
</dbReference>
<dbReference type="Gene3D" id="3.40.640.10">
    <property type="entry name" value="Type I PLP-dependent aspartate aminotransferase-like (Major domain)"/>
    <property type="match status" value="1"/>
</dbReference>
<dbReference type="PANTHER" id="PTHR43092:SF2">
    <property type="entry name" value="HERCYNYLCYSTEINE SULFOXIDE LYASE"/>
    <property type="match status" value="1"/>
</dbReference>